<feature type="region of interest" description="Disordered" evidence="1">
    <location>
        <begin position="92"/>
        <end position="114"/>
    </location>
</feature>
<reference evidence="2 3" key="1">
    <citation type="journal article" date="2013" name="Nat. Commun.">
        <title>Genome analysis reveals insights into physiology and longevity of the Brandt's bat Myotis brandtii.</title>
        <authorList>
            <person name="Seim I."/>
            <person name="Fang X."/>
            <person name="Xiong Z."/>
            <person name="Lobanov A.V."/>
            <person name="Huang Z."/>
            <person name="Ma S."/>
            <person name="Feng Y."/>
            <person name="Turanov A.A."/>
            <person name="Zhu Y."/>
            <person name="Lenz T.L."/>
            <person name="Gerashchenko M.V."/>
            <person name="Fan D."/>
            <person name="Hee Yim S."/>
            <person name="Yao X."/>
            <person name="Jordan D."/>
            <person name="Xiong Y."/>
            <person name="Ma Y."/>
            <person name="Lyapunov A.N."/>
            <person name="Chen G."/>
            <person name="Kulakova O.I."/>
            <person name="Sun Y."/>
            <person name="Lee S.G."/>
            <person name="Bronson R.T."/>
            <person name="Moskalev A.A."/>
            <person name="Sunyaev S.R."/>
            <person name="Zhang G."/>
            <person name="Krogh A."/>
            <person name="Wang J."/>
            <person name="Gladyshev V.N."/>
        </authorList>
    </citation>
    <scope>NUCLEOTIDE SEQUENCE [LARGE SCALE GENOMIC DNA]</scope>
</reference>
<protein>
    <submittedName>
        <fullName evidence="2">Uncharacterized protein</fullName>
    </submittedName>
</protein>
<gene>
    <name evidence="2" type="ORF">D623_10024347</name>
</gene>
<sequence>MRAPCVGSSSESSCERGECLWLTRETEAAPRNPTRTTEGQQRATTQRLLTPNLNLRPVASPGTQRAATDGNETQGAAVGASCAQAVTEAPGSLWNRPERDTGSACNPPAHSCTHRTVHGRRCQAGTCGELGARWRGSHLSCHLSSKHPRRVSGEGGKPAAPHDKGLKQVYTHTHTHARTQHHKLKTSRKCQPLSLRYTVHTDAEAGDEDAR</sequence>
<organism evidence="2 3">
    <name type="scientific">Myotis brandtii</name>
    <name type="common">Brandt's bat</name>
    <dbReference type="NCBI Taxonomy" id="109478"/>
    <lineage>
        <taxon>Eukaryota</taxon>
        <taxon>Metazoa</taxon>
        <taxon>Chordata</taxon>
        <taxon>Craniata</taxon>
        <taxon>Vertebrata</taxon>
        <taxon>Euteleostomi</taxon>
        <taxon>Mammalia</taxon>
        <taxon>Eutheria</taxon>
        <taxon>Laurasiatheria</taxon>
        <taxon>Chiroptera</taxon>
        <taxon>Yangochiroptera</taxon>
        <taxon>Vespertilionidae</taxon>
        <taxon>Myotis</taxon>
    </lineage>
</organism>
<dbReference type="Proteomes" id="UP000052978">
    <property type="component" value="Unassembled WGS sequence"/>
</dbReference>
<dbReference type="EMBL" id="KE164274">
    <property type="protein sequence ID" value="EPQ16610.1"/>
    <property type="molecule type" value="Genomic_DNA"/>
</dbReference>
<evidence type="ECO:0000313" key="3">
    <source>
        <dbReference type="Proteomes" id="UP000052978"/>
    </source>
</evidence>
<feature type="region of interest" description="Disordered" evidence="1">
    <location>
        <begin position="25"/>
        <end position="47"/>
    </location>
</feature>
<feature type="region of interest" description="Disordered" evidence="1">
    <location>
        <begin position="143"/>
        <end position="164"/>
    </location>
</feature>
<evidence type="ECO:0000256" key="1">
    <source>
        <dbReference type="SAM" id="MobiDB-lite"/>
    </source>
</evidence>
<evidence type="ECO:0000313" key="2">
    <source>
        <dbReference type="EMBL" id="EPQ16610.1"/>
    </source>
</evidence>
<accession>S7NJ44</accession>
<keyword evidence="3" id="KW-1185">Reference proteome</keyword>
<feature type="compositionally biased region" description="Polar residues" evidence="1">
    <location>
        <begin position="33"/>
        <end position="47"/>
    </location>
</feature>
<proteinExistence type="predicted"/>
<name>S7NJ44_MYOBR</name>
<dbReference type="AlphaFoldDB" id="S7NJ44"/>